<dbReference type="GO" id="GO:0003700">
    <property type="term" value="F:DNA-binding transcription factor activity"/>
    <property type="evidence" value="ECO:0007669"/>
    <property type="project" value="InterPro"/>
</dbReference>
<proteinExistence type="inferred from homology"/>
<feature type="domain" description="HTH lysR-type" evidence="5">
    <location>
        <begin position="72"/>
        <end position="129"/>
    </location>
</feature>
<dbReference type="OrthoDB" id="9157176at2"/>
<dbReference type="SUPFAM" id="SSF46785">
    <property type="entry name" value="Winged helix' DNA-binding domain"/>
    <property type="match status" value="1"/>
</dbReference>
<dbReference type="Gene3D" id="3.40.190.10">
    <property type="entry name" value="Periplasmic binding protein-like II"/>
    <property type="match status" value="2"/>
</dbReference>
<dbReference type="AlphaFoldDB" id="A0A4S5C1Y4"/>
<dbReference type="GO" id="GO:0005829">
    <property type="term" value="C:cytosol"/>
    <property type="evidence" value="ECO:0007669"/>
    <property type="project" value="TreeGrafter"/>
</dbReference>
<dbReference type="SUPFAM" id="SSF53850">
    <property type="entry name" value="Periplasmic binding protein-like II"/>
    <property type="match status" value="1"/>
</dbReference>
<dbReference type="EMBL" id="SSWX01000001">
    <property type="protein sequence ID" value="THJ36468.1"/>
    <property type="molecule type" value="Genomic_DNA"/>
</dbReference>
<dbReference type="GO" id="GO:0003677">
    <property type="term" value="F:DNA binding"/>
    <property type="evidence" value="ECO:0007669"/>
    <property type="project" value="UniProtKB-KW"/>
</dbReference>
<evidence type="ECO:0000313" key="6">
    <source>
        <dbReference type="EMBL" id="THJ36468.1"/>
    </source>
</evidence>
<dbReference type="CDD" id="cd05466">
    <property type="entry name" value="PBP2_LTTR_substrate"/>
    <property type="match status" value="1"/>
</dbReference>
<keyword evidence="2" id="KW-0805">Transcription regulation</keyword>
<evidence type="ECO:0000259" key="5">
    <source>
        <dbReference type="PROSITE" id="PS50931"/>
    </source>
</evidence>
<organism evidence="6 7">
    <name type="scientific">Lampropedia aestuarii</name>
    <dbReference type="NCBI Taxonomy" id="2562762"/>
    <lineage>
        <taxon>Bacteria</taxon>
        <taxon>Pseudomonadati</taxon>
        <taxon>Pseudomonadota</taxon>
        <taxon>Betaproteobacteria</taxon>
        <taxon>Burkholderiales</taxon>
        <taxon>Comamonadaceae</taxon>
        <taxon>Lampropedia</taxon>
    </lineage>
</organism>
<evidence type="ECO:0000256" key="4">
    <source>
        <dbReference type="ARBA" id="ARBA00023163"/>
    </source>
</evidence>
<dbReference type="Pfam" id="PF00126">
    <property type="entry name" value="HTH_1"/>
    <property type="match status" value="1"/>
</dbReference>
<dbReference type="InterPro" id="IPR036388">
    <property type="entry name" value="WH-like_DNA-bd_sf"/>
</dbReference>
<evidence type="ECO:0000256" key="1">
    <source>
        <dbReference type="ARBA" id="ARBA00009437"/>
    </source>
</evidence>
<dbReference type="InterPro" id="IPR005119">
    <property type="entry name" value="LysR_subst-bd"/>
</dbReference>
<comment type="similarity">
    <text evidence="1">Belongs to the LysR transcriptional regulatory family.</text>
</comment>
<dbReference type="PANTHER" id="PTHR30419:SF8">
    <property type="entry name" value="NITROGEN ASSIMILATION TRANSCRIPTIONAL ACTIVATOR-RELATED"/>
    <property type="match status" value="1"/>
</dbReference>
<dbReference type="PANTHER" id="PTHR30419">
    <property type="entry name" value="HTH-TYPE TRANSCRIPTIONAL REGULATOR YBHD"/>
    <property type="match status" value="1"/>
</dbReference>
<dbReference type="Gene3D" id="1.10.10.10">
    <property type="entry name" value="Winged helix-like DNA-binding domain superfamily/Winged helix DNA-binding domain"/>
    <property type="match status" value="1"/>
</dbReference>
<evidence type="ECO:0000256" key="2">
    <source>
        <dbReference type="ARBA" id="ARBA00023015"/>
    </source>
</evidence>
<accession>A0A4S5C1Y4</accession>
<keyword evidence="7" id="KW-1185">Reference proteome</keyword>
<protein>
    <submittedName>
        <fullName evidence="6">LysR family transcriptional regulator</fullName>
    </submittedName>
</protein>
<comment type="caution">
    <text evidence="6">The sequence shown here is derived from an EMBL/GenBank/DDBJ whole genome shotgun (WGS) entry which is preliminary data.</text>
</comment>
<gene>
    <name evidence="6" type="ORF">E8K88_00775</name>
</gene>
<sequence>MPALSVPCPKHEGLPHVHRLCKRVASVAKPIAGVQWHAWLRACSKALRLRGVVARTTKRTYTLKLGGKHNYPTLKQLELLMALTQSDGISSAGAKLGMSPSATSHALRALETALGAPLIDRSAPGAPLTYSGEQILPLVKEVFAALQLMKSIARSDAELKTGQLHIGSFGASGTLRALPPLLRAFRHKHPGVDVHIVEKPEDQTSLDLMEHRIELAVVPLPKLELETRTLAMDELVAVLPCEHPLAKEDIVQLKELMQYPFLLTRAGSKPLIYRLLLKHDIKPRIAHELHQITSILHYVAQGDGVSILARLALPDAIPGVVYKPLTPTTQRYIALACQNSNRLSPVARAFWNEAKIKTN</sequence>
<evidence type="ECO:0000256" key="3">
    <source>
        <dbReference type="ARBA" id="ARBA00023125"/>
    </source>
</evidence>
<keyword evidence="3" id="KW-0238">DNA-binding</keyword>
<dbReference type="Pfam" id="PF03466">
    <property type="entry name" value="LysR_substrate"/>
    <property type="match status" value="1"/>
</dbReference>
<dbReference type="InterPro" id="IPR000847">
    <property type="entry name" value="LysR_HTH_N"/>
</dbReference>
<reference evidence="6 7" key="1">
    <citation type="submission" date="2019-04" db="EMBL/GenBank/DDBJ databases">
        <title>Lampropedia sp YIM MLB12 draf genome.</title>
        <authorList>
            <person name="Wang Y.-X."/>
        </authorList>
    </citation>
    <scope>NUCLEOTIDE SEQUENCE [LARGE SCALE GENOMIC DNA]</scope>
    <source>
        <strain evidence="6 7">YIM MLB12</strain>
    </source>
</reference>
<dbReference type="InterPro" id="IPR050950">
    <property type="entry name" value="HTH-type_LysR_regulators"/>
</dbReference>
<keyword evidence="4" id="KW-0804">Transcription</keyword>
<dbReference type="PROSITE" id="PS50931">
    <property type="entry name" value="HTH_LYSR"/>
    <property type="match status" value="1"/>
</dbReference>
<evidence type="ECO:0000313" key="7">
    <source>
        <dbReference type="Proteomes" id="UP000306236"/>
    </source>
</evidence>
<name>A0A4S5C1Y4_9BURK</name>
<dbReference type="InterPro" id="IPR036390">
    <property type="entry name" value="WH_DNA-bd_sf"/>
</dbReference>
<dbReference type="Proteomes" id="UP000306236">
    <property type="component" value="Unassembled WGS sequence"/>
</dbReference>